<dbReference type="eggNOG" id="ENOG502THXH">
    <property type="taxonomic scope" value="Eukaryota"/>
</dbReference>
<dbReference type="KEGG" id="cel:CELE_ZC132.9"/>
<proteinExistence type="predicted"/>
<feature type="transmembrane region" description="Helical" evidence="1">
    <location>
        <begin position="246"/>
        <end position="263"/>
    </location>
</feature>
<dbReference type="CTD" id="191085"/>
<evidence type="ECO:0000313" key="2">
    <source>
        <dbReference type="EMBL" id="CCD71410.1"/>
    </source>
</evidence>
<dbReference type="PhylomeDB" id="O17523"/>
<dbReference type="Proteomes" id="UP000001940">
    <property type="component" value="Chromosome V"/>
</dbReference>
<evidence type="ECO:0000256" key="1">
    <source>
        <dbReference type="SAM" id="Phobius"/>
    </source>
</evidence>
<feature type="transmembrane region" description="Helical" evidence="1">
    <location>
        <begin position="40"/>
        <end position="62"/>
    </location>
</feature>
<dbReference type="AlphaFoldDB" id="O17523"/>
<evidence type="ECO:0000313" key="4">
    <source>
        <dbReference type="WormBase" id="ZC132.9"/>
    </source>
</evidence>
<dbReference type="GeneID" id="191085"/>
<dbReference type="UCSC" id="ZC132.9">
    <property type="organism name" value="c. elegans"/>
</dbReference>
<dbReference type="RefSeq" id="NP_504193.2">
    <property type="nucleotide sequence ID" value="NM_071792.2"/>
</dbReference>
<keyword evidence="1" id="KW-0472">Membrane</keyword>
<dbReference type="OrthoDB" id="5826201at2759"/>
<name>O17523_CAEEL</name>
<keyword evidence="1" id="KW-1133">Transmembrane helix</keyword>
<dbReference type="FunCoup" id="O17523">
    <property type="interactions" value="811"/>
</dbReference>
<feature type="transmembrane region" description="Helical" evidence="1">
    <location>
        <begin position="204"/>
        <end position="225"/>
    </location>
</feature>
<keyword evidence="3" id="KW-1185">Reference proteome</keyword>
<dbReference type="WormBase" id="ZC132.9">
    <property type="protein sequence ID" value="CE45338"/>
    <property type="gene ID" value="WBGene00022527"/>
</dbReference>
<dbReference type="EMBL" id="BX284605">
    <property type="protein sequence ID" value="CCD71410.1"/>
    <property type="molecule type" value="Genomic_DNA"/>
</dbReference>
<keyword evidence="1" id="KW-0812">Transmembrane</keyword>
<keyword evidence="2" id="KW-0675">Receptor</keyword>
<feature type="transmembrane region" description="Helical" evidence="1">
    <location>
        <begin position="164"/>
        <end position="189"/>
    </location>
</feature>
<dbReference type="Bgee" id="WBGene00022527">
    <property type="expression patterns" value="Expressed in larva"/>
</dbReference>
<organism evidence="2 3">
    <name type="scientific">Caenorhabditis elegans</name>
    <dbReference type="NCBI Taxonomy" id="6239"/>
    <lineage>
        <taxon>Eukaryota</taxon>
        <taxon>Metazoa</taxon>
        <taxon>Ecdysozoa</taxon>
        <taxon>Nematoda</taxon>
        <taxon>Chromadorea</taxon>
        <taxon>Rhabditida</taxon>
        <taxon>Rhabditina</taxon>
        <taxon>Rhabditomorpha</taxon>
        <taxon>Rhabditoidea</taxon>
        <taxon>Rhabditidae</taxon>
        <taxon>Peloderinae</taxon>
        <taxon>Caenorhabditis</taxon>
    </lineage>
</organism>
<dbReference type="AGR" id="WB:WBGene00022527"/>
<feature type="transmembrane region" description="Helical" evidence="1">
    <location>
        <begin position="90"/>
        <end position="106"/>
    </location>
</feature>
<dbReference type="InParanoid" id="O17523"/>
<gene>
    <name evidence="2" type="ORF">CELE_ZC132.9</name>
    <name evidence="2 4" type="ORF">ZC132.9</name>
</gene>
<reference evidence="2 3" key="1">
    <citation type="journal article" date="1998" name="Science">
        <title>Genome sequence of the nematode C. elegans: a platform for investigating biology.</title>
        <authorList>
            <consortium name="The C. elegans sequencing consortium"/>
            <person name="Sulson J.E."/>
            <person name="Waterston R."/>
        </authorList>
    </citation>
    <scope>NUCLEOTIDE SEQUENCE [LARGE SCALE GENOMIC DNA]</scope>
    <source>
        <strain evidence="2 3">Bristol N2</strain>
    </source>
</reference>
<protein>
    <submittedName>
        <fullName evidence="2">Serpentine Receptor, class Z</fullName>
    </submittedName>
</protein>
<dbReference type="HOGENOM" id="CLU_915996_0_0_1"/>
<dbReference type="PaxDb" id="6239-ZC132.9"/>
<evidence type="ECO:0000313" key="3">
    <source>
        <dbReference type="Proteomes" id="UP000001940"/>
    </source>
</evidence>
<accession>O17523</accession>
<sequence length="311" mass="35704">MSARQSEMVRTTTEHFPFKVRLPISYTDYAMEQLTDPSLLISYAVIFIPLILGMIVSWPIYLRKFHKNLVHYGTSPFLPMITYAYRSIKYNYPFMLIFSVLAYSTRSNPIIAPTTTNMALAFAFANQWFSSTYETLIGLFSIYKFMNSRQPAELRGYFTRRSVAVLLYVILLSVIAKDFGFIMWAVILFISEPFPLEILGQLNFYYYISYISFQMLLFIGMMSQFSMKTDAGNSHSDNQIARQTKIIGTIKIILFALFLLGTVTGFMPVIVGTIFVSIDCFLVPIVIMLTEIMYSPNPIPVDEVKKEPLKV</sequence>
<dbReference type="OMA" id="HRFINIR"/>